<protein>
    <recommendedName>
        <fullName evidence="5">DUF3999 domain-containing protein</fullName>
    </recommendedName>
</protein>
<feature type="chain" id="PRO_5013379452" description="DUF3999 domain-containing protein" evidence="2">
    <location>
        <begin position="29"/>
        <end position="416"/>
    </location>
</feature>
<dbReference type="Proteomes" id="UP000223913">
    <property type="component" value="Unassembled WGS sequence"/>
</dbReference>
<feature type="signal peptide" evidence="2">
    <location>
        <begin position="1"/>
        <end position="28"/>
    </location>
</feature>
<dbReference type="PROSITE" id="PS51257">
    <property type="entry name" value="PROKAR_LIPOPROTEIN"/>
    <property type="match status" value="1"/>
</dbReference>
<dbReference type="EMBL" id="PDUD01000020">
    <property type="protein sequence ID" value="PHN05758.1"/>
    <property type="molecule type" value="Genomic_DNA"/>
</dbReference>
<comment type="caution">
    <text evidence="3">The sequence shown here is derived from an EMBL/GenBank/DDBJ whole genome shotgun (WGS) entry which is preliminary data.</text>
</comment>
<dbReference type="InterPro" id="IPR025060">
    <property type="entry name" value="DUF3999"/>
</dbReference>
<dbReference type="Pfam" id="PF13163">
    <property type="entry name" value="DUF3999"/>
    <property type="match status" value="1"/>
</dbReference>
<keyword evidence="2" id="KW-0732">Signal</keyword>
<accession>A0A2D0NBJ6</accession>
<dbReference type="AlphaFoldDB" id="A0A2D0NBJ6"/>
<dbReference type="OrthoDB" id="994644at2"/>
<proteinExistence type="predicted"/>
<keyword evidence="1" id="KW-1133">Transmembrane helix</keyword>
<evidence type="ECO:0000313" key="4">
    <source>
        <dbReference type="Proteomes" id="UP000223913"/>
    </source>
</evidence>
<evidence type="ECO:0000256" key="1">
    <source>
        <dbReference type="SAM" id="Phobius"/>
    </source>
</evidence>
<evidence type="ECO:0008006" key="5">
    <source>
        <dbReference type="Google" id="ProtNLM"/>
    </source>
</evidence>
<keyword evidence="1" id="KW-0472">Membrane</keyword>
<evidence type="ECO:0000313" key="3">
    <source>
        <dbReference type="EMBL" id="PHN05758.1"/>
    </source>
</evidence>
<feature type="transmembrane region" description="Helical" evidence="1">
    <location>
        <begin position="392"/>
        <end position="410"/>
    </location>
</feature>
<name>A0A2D0NBJ6_FLAN2</name>
<organism evidence="3 4">
    <name type="scientific">Flavilitoribacter nigricans (strain ATCC 23147 / DSM 23189 / NBRC 102662 / NCIMB 1420 / SS-2)</name>
    <name type="common">Lewinella nigricans</name>
    <dbReference type="NCBI Taxonomy" id="1122177"/>
    <lineage>
        <taxon>Bacteria</taxon>
        <taxon>Pseudomonadati</taxon>
        <taxon>Bacteroidota</taxon>
        <taxon>Saprospiria</taxon>
        <taxon>Saprospirales</taxon>
        <taxon>Lewinellaceae</taxon>
        <taxon>Flavilitoribacter</taxon>
    </lineage>
</organism>
<sequence length="416" mass="48089">MQTKYSFFLAPWIIAICLLAGCRTTASAQWGPYHFLRDLEGTEAGWQQLSLPDGIFRHLDPSLRDLRIKGITAAGDTIEAPYLIRWPNPVVKVERSDFRLLNQSRQGNTYFATLTKDDDKAINRIDLEFDNTDFNWRIDLEGSPDGREWFSLLQGYRILAYEGPLGDYAFTTLQFPESDYSHYRIQISSSETVKLRAATYHLFQKPDIDYQEYTIISQSATVNKEQKQTELEWELATPVPVSRIELPVTDTFDYYRPLRIQLLTDSTRSESGVQYRYTEVYRGVLSSLEPPVFTFPPERTYRIRVIIDHQDNAPLKFGSPRVEGIHPAVIFRITEPADYHLVYGWPDAIAPRYDLNRFEEKIPSDVPEVRLAPEVRLRPDLAVRSPLLVNRAWLWIVLVLAIGVLGWFSMRMISKG</sequence>
<evidence type="ECO:0000256" key="2">
    <source>
        <dbReference type="SAM" id="SignalP"/>
    </source>
</evidence>
<reference evidence="3 4" key="1">
    <citation type="submission" date="2017-10" db="EMBL/GenBank/DDBJ databases">
        <title>The draft genome sequence of Lewinella nigricans NBRC 102662.</title>
        <authorList>
            <person name="Wang K."/>
        </authorList>
    </citation>
    <scope>NUCLEOTIDE SEQUENCE [LARGE SCALE GENOMIC DNA]</scope>
    <source>
        <strain evidence="3 4">NBRC 102662</strain>
    </source>
</reference>
<gene>
    <name evidence="3" type="ORF">CRP01_14885</name>
</gene>
<keyword evidence="4" id="KW-1185">Reference proteome</keyword>
<keyword evidence="1" id="KW-0812">Transmembrane</keyword>
<dbReference type="RefSeq" id="WP_099150848.1">
    <property type="nucleotide sequence ID" value="NZ_PDUD01000020.1"/>
</dbReference>